<evidence type="ECO:0000256" key="1">
    <source>
        <dbReference type="SAM" id="MobiDB-lite"/>
    </source>
</evidence>
<feature type="domain" description="VQ" evidence="2">
    <location>
        <begin position="34"/>
        <end position="60"/>
    </location>
</feature>
<proteinExistence type="predicted"/>
<dbReference type="InterPro" id="IPR008889">
    <property type="entry name" value="VQ"/>
</dbReference>
<gene>
    <name evidence="3" type="ORF">CISIN_1g031928mg</name>
</gene>
<dbReference type="EMBL" id="KK785425">
    <property type="protein sequence ID" value="KDO42898.1"/>
    <property type="molecule type" value="Genomic_DNA"/>
</dbReference>
<dbReference type="PANTHER" id="PTHR33624">
    <property type="entry name" value="SIGMA FACTOR BINDING PROTEIN 1, CHLOROPLASTIC"/>
    <property type="match status" value="1"/>
</dbReference>
<name>A0A067DJ56_CITSI</name>
<keyword evidence="4" id="KW-1185">Reference proteome</keyword>
<evidence type="ECO:0000313" key="3">
    <source>
        <dbReference type="EMBL" id="KDO42898.1"/>
    </source>
</evidence>
<evidence type="ECO:0000313" key="4">
    <source>
        <dbReference type="Proteomes" id="UP000027120"/>
    </source>
</evidence>
<feature type="region of interest" description="Disordered" evidence="1">
    <location>
        <begin position="1"/>
        <end position="27"/>
    </location>
</feature>
<dbReference type="AlphaFoldDB" id="A0A067DJ56"/>
<accession>A0A067DJ56</accession>
<dbReference type="PANTHER" id="PTHR33624:SF2">
    <property type="entry name" value="SIGMA FACTOR BINDING PROTEIN 1, CHLOROPLASTIC"/>
    <property type="match status" value="1"/>
</dbReference>
<reference evidence="3 4" key="1">
    <citation type="submission" date="2014-04" db="EMBL/GenBank/DDBJ databases">
        <authorList>
            <consortium name="International Citrus Genome Consortium"/>
            <person name="Gmitter F."/>
            <person name="Chen C."/>
            <person name="Farmerie W."/>
            <person name="Harkins T."/>
            <person name="Desany B."/>
            <person name="Mohiuddin M."/>
            <person name="Kodira C."/>
            <person name="Borodovsky M."/>
            <person name="Lomsadze A."/>
            <person name="Burns P."/>
            <person name="Jenkins J."/>
            <person name="Prochnik S."/>
            <person name="Shu S."/>
            <person name="Chapman J."/>
            <person name="Pitluck S."/>
            <person name="Schmutz J."/>
            <person name="Rokhsar D."/>
        </authorList>
    </citation>
    <scope>NUCLEOTIDE SEQUENCE</scope>
</reference>
<organism evidence="3 4">
    <name type="scientific">Citrus sinensis</name>
    <name type="common">Sweet orange</name>
    <name type="synonym">Citrus aurantium var. sinensis</name>
    <dbReference type="NCBI Taxonomy" id="2711"/>
    <lineage>
        <taxon>Eukaryota</taxon>
        <taxon>Viridiplantae</taxon>
        <taxon>Streptophyta</taxon>
        <taxon>Embryophyta</taxon>
        <taxon>Tracheophyta</taxon>
        <taxon>Spermatophyta</taxon>
        <taxon>Magnoliopsida</taxon>
        <taxon>eudicotyledons</taxon>
        <taxon>Gunneridae</taxon>
        <taxon>Pentapetalae</taxon>
        <taxon>rosids</taxon>
        <taxon>malvids</taxon>
        <taxon>Sapindales</taxon>
        <taxon>Rutaceae</taxon>
        <taxon>Aurantioideae</taxon>
        <taxon>Citrus</taxon>
    </lineage>
</organism>
<dbReference type="InterPro" id="IPR039335">
    <property type="entry name" value="SIB1/2"/>
</dbReference>
<protein>
    <recommendedName>
        <fullName evidence="2">VQ domain-containing protein</fullName>
    </recommendedName>
</protein>
<sequence>MGKFGHHFDHQGHNKSQRSGANKVKKNPLKVTYISSPMKVKASNASEFRAIVQELTGKNSEVKDHNSDDVVFPHAEEAKVFSHNHESDHRLKRTSTYADEFLSHLSSSHDQFQIDHESFLWRDVPAAAESSFGFQSPNNLSFYDCIFTAT</sequence>
<evidence type="ECO:0000259" key="2">
    <source>
        <dbReference type="Pfam" id="PF05678"/>
    </source>
</evidence>
<dbReference type="Pfam" id="PF05678">
    <property type="entry name" value="VQ"/>
    <property type="match status" value="1"/>
</dbReference>
<feature type="compositionally biased region" description="Basic and acidic residues" evidence="1">
    <location>
        <begin position="1"/>
        <end position="12"/>
    </location>
</feature>
<dbReference type="Proteomes" id="UP000027120">
    <property type="component" value="Unassembled WGS sequence"/>
</dbReference>